<organism evidence="3 4">
    <name type="scientific">Mycolicibacterium obuense</name>
    <dbReference type="NCBI Taxonomy" id="1807"/>
    <lineage>
        <taxon>Bacteria</taxon>
        <taxon>Bacillati</taxon>
        <taxon>Actinomycetota</taxon>
        <taxon>Actinomycetes</taxon>
        <taxon>Mycobacteriales</taxon>
        <taxon>Mycobacteriaceae</taxon>
        <taxon>Mycolicibacterium</taxon>
    </lineage>
</organism>
<dbReference type="RefSeq" id="WP_131721964.1">
    <property type="nucleotide sequence ID" value="NZ_JYNU01000001.1"/>
</dbReference>
<evidence type="ECO:0000256" key="2">
    <source>
        <dbReference type="SAM" id="Phobius"/>
    </source>
</evidence>
<dbReference type="Proteomes" id="UP000036313">
    <property type="component" value="Unassembled WGS sequence"/>
</dbReference>
<feature type="region of interest" description="Disordered" evidence="1">
    <location>
        <begin position="69"/>
        <end position="102"/>
    </location>
</feature>
<feature type="compositionally biased region" description="Low complexity" evidence="1">
    <location>
        <begin position="69"/>
        <end position="82"/>
    </location>
</feature>
<sequence length="144" mass="14496">MAGSTRIQPFVGPIILDAVAAPAGGYALNRLTGDQPSPWWWALVAGCVVAVVASGVWAWLIERRHSASAVPPDAPAASSAVSGETATTVATSADSGDTSIASGGVSISAKNNSFAAWNVTGPVTLGGSQPPSTDERDSPAHDDR</sequence>
<comment type="caution">
    <text evidence="3">The sequence shown here is derived from an EMBL/GenBank/DDBJ whole genome shotgun (WGS) entry which is preliminary data.</text>
</comment>
<keyword evidence="2" id="KW-0472">Membrane</keyword>
<evidence type="ECO:0000313" key="3">
    <source>
        <dbReference type="EMBL" id="KMO81974.1"/>
    </source>
</evidence>
<dbReference type="AlphaFoldDB" id="A0A0J6WHC6"/>
<evidence type="ECO:0000256" key="1">
    <source>
        <dbReference type="SAM" id="MobiDB-lite"/>
    </source>
</evidence>
<accession>A0A0J6WHC6</accession>
<feature type="compositionally biased region" description="Polar residues" evidence="1">
    <location>
        <begin position="84"/>
        <end position="101"/>
    </location>
</feature>
<feature type="transmembrane region" description="Helical" evidence="2">
    <location>
        <begin position="39"/>
        <end position="60"/>
    </location>
</feature>
<dbReference type="EMBL" id="JYNU01000001">
    <property type="protein sequence ID" value="KMO81974.1"/>
    <property type="molecule type" value="Genomic_DNA"/>
</dbReference>
<keyword evidence="2" id="KW-0812">Transmembrane</keyword>
<keyword evidence="2" id="KW-1133">Transmembrane helix</keyword>
<name>A0A0J6WHC6_9MYCO</name>
<feature type="region of interest" description="Disordered" evidence="1">
    <location>
        <begin position="119"/>
        <end position="144"/>
    </location>
</feature>
<evidence type="ECO:0000313" key="4">
    <source>
        <dbReference type="Proteomes" id="UP000036313"/>
    </source>
</evidence>
<feature type="compositionally biased region" description="Basic and acidic residues" evidence="1">
    <location>
        <begin position="133"/>
        <end position="144"/>
    </location>
</feature>
<proteinExistence type="predicted"/>
<protein>
    <submittedName>
        <fullName evidence="3">Uncharacterized protein</fullName>
    </submittedName>
</protein>
<gene>
    <name evidence="3" type="ORF">MOBUDSM44075_00096</name>
</gene>
<dbReference type="PATRIC" id="fig|1807.14.peg.100"/>
<reference evidence="3 4" key="1">
    <citation type="journal article" date="2015" name="Genome Biol. Evol.">
        <title>Characterization of Three Mycobacterium spp. with Potential Use in Bioremediation by Genome Sequencing and Comparative Genomics.</title>
        <authorList>
            <person name="Das S."/>
            <person name="Pettersson B.M."/>
            <person name="Behra P.R."/>
            <person name="Ramesh M."/>
            <person name="Dasgupta S."/>
            <person name="Bhattacharya A."/>
            <person name="Kirsebom L.A."/>
        </authorList>
    </citation>
    <scope>NUCLEOTIDE SEQUENCE [LARGE SCALE GENOMIC DNA]</scope>
    <source>
        <strain evidence="3 4">DSM 44075</strain>
    </source>
</reference>